<gene>
    <name evidence="2" type="ORF">CYMTET_52591</name>
</gene>
<evidence type="ECO:0000313" key="3">
    <source>
        <dbReference type="Proteomes" id="UP001190700"/>
    </source>
</evidence>
<comment type="caution">
    <text evidence="2">The sequence shown here is derived from an EMBL/GenBank/DDBJ whole genome shotgun (WGS) entry which is preliminary data.</text>
</comment>
<reference evidence="2 3" key="1">
    <citation type="journal article" date="2015" name="Genome Biol. Evol.">
        <title>Comparative Genomics of a Bacterivorous Green Alga Reveals Evolutionary Causalities and Consequences of Phago-Mixotrophic Mode of Nutrition.</title>
        <authorList>
            <person name="Burns J.A."/>
            <person name="Paasch A."/>
            <person name="Narechania A."/>
            <person name="Kim E."/>
        </authorList>
    </citation>
    <scope>NUCLEOTIDE SEQUENCE [LARGE SCALE GENOMIC DNA]</scope>
    <source>
        <strain evidence="2 3">PLY_AMNH</strain>
    </source>
</reference>
<protein>
    <submittedName>
        <fullName evidence="2">Uncharacterized protein</fullName>
    </submittedName>
</protein>
<dbReference type="Proteomes" id="UP001190700">
    <property type="component" value="Unassembled WGS sequence"/>
</dbReference>
<feature type="compositionally biased region" description="Basic and acidic residues" evidence="1">
    <location>
        <begin position="109"/>
        <end position="127"/>
    </location>
</feature>
<dbReference type="AlphaFoldDB" id="A0AAE0BKK3"/>
<dbReference type="EMBL" id="LGRX02034641">
    <property type="protein sequence ID" value="KAK3237327.1"/>
    <property type="molecule type" value="Genomic_DNA"/>
</dbReference>
<organism evidence="2 3">
    <name type="scientific">Cymbomonas tetramitiformis</name>
    <dbReference type="NCBI Taxonomy" id="36881"/>
    <lineage>
        <taxon>Eukaryota</taxon>
        <taxon>Viridiplantae</taxon>
        <taxon>Chlorophyta</taxon>
        <taxon>Pyramimonadophyceae</taxon>
        <taxon>Pyramimonadales</taxon>
        <taxon>Pyramimonadaceae</taxon>
        <taxon>Cymbomonas</taxon>
    </lineage>
</organism>
<feature type="region of interest" description="Disordered" evidence="1">
    <location>
        <begin position="100"/>
        <end position="170"/>
    </location>
</feature>
<proteinExistence type="predicted"/>
<name>A0AAE0BKK3_9CHLO</name>
<evidence type="ECO:0000313" key="2">
    <source>
        <dbReference type="EMBL" id="KAK3237327.1"/>
    </source>
</evidence>
<keyword evidence="3" id="KW-1185">Reference proteome</keyword>
<sequence>MVLIFRWLNPPCVRPKFMRESLEKLRRLARKKDYMFSFDLQDGHTMIGTTQPSRSVGRGYESFAGIAGQDGAAEAAVGEQETPAAGEPALVEHLGLEVDTKNGQLKVNHSAERTDPGRREASAKHSEPGAPGGSARVPEPSSPGKRGETWSGSYSAGTGWNGRDIWRSPTTTRLHTDSSLFAWGGV</sequence>
<evidence type="ECO:0000256" key="1">
    <source>
        <dbReference type="SAM" id="MobiDB-lite"/>
    </source>
</evidence>
<accession>A0AAE0BKK3</accession>